<dbReference type="AlphaFoldDB" id="A0A9P0KUM1"/>
<dbReference type="OrthoDB" id="3561125at2759"/>
<feature type="domain" description="C2H2-type" evidence="7">
    <location>
        <begin position="509"/>
        <end position="536"/>
    </location>
</feature>
<dbReference type="InterPro" id="IPR036236">
    <property type="entry name" value="Znf_C2H2_sf"/>
</dbReference>
<evidence type="ECO:0000256" key="2">
    <source>
        <dbReference type="ARBA" id="ARBA00022737"/>
    </source>
</evidence>
<dbReference type="Proteomes" id="UP001152888">
    <property type="component" value="Unassembled WGS sequence"/>
</dbReference>
<dbReference type="Pfam" id="PF13894">
    <property type="entry name" value="zf-C2H2_4"/>
    <property type="match status" value="1"/>
</dbReference>
<evidence type="ECO:0000256" key="1">
    <source>
        <dbReference type="ARBA" id="ARBA00022723"/>
    </source>
</evidence>
<feature type="compositionally biased region" description="Polar residues" evidence="6">
    <location>
        <begin position="96"/>
        <end position="107"/>
    </location>
</feature>
<evidence type="ECO:0000256" key="4">
    <source>
        <dbReference type="ARBA" id="ARBA00022833"/>
    </source>
</evidence>
<feature type="domain" description="C2H2-type" evidence="7">
    <location>
        <begin position="208"/>
        <end position="231"/>
    </location>
</feature>
<evidence type="ECO:0000256" key="5">
    <source>
        <dbReference type="PROSITE-ProRule" id="PRU00042"/>
    </source>
</evidence>
<dbReference type="SUPFAM" id="SSF57667">
    <property type="entry name" value="beta-beta-alpha zinc fingers"/>
    <property type="match status" value="1"/>
</dbReference>
<proteinExistence type="predicted"/>
<dbReference type="EMBL" id="CAKOFQ010006916">
    <property type="protein sequence ID" value="CAH1982130.1"/>
    <property type="molecule type" value="Genomic_DNA"/>
</dbReference>
<keyword evidence="2" id="KW-0677">Repeat</keyword>
<feature type="domain" description="C2H2-type" evidence="7">
    <location>
        <begin position="274"/>
        <end position="297"/>
    </location>
</feature>
<comment type="caution">
    <text evidence="8">The sequence shown here is derived from an EMBL/GenBank/DDBJ whole genome shotgun (WGS) entry which is preliminary data.</text>
</comment>
<dbReference type="InterPro" id="IPR013087">
    <property type="entry name" value="Znf_C2H2_type"/>
</dbReference>
<accession>A0A9P0KUM1</accession>
<gene>
    <name evidence="8" type="ORF">ACAOBT_LOCUS14845</name>
</gene>
<organism evidence="8 9">
    <name type="scientific">Acanthoscelides obtectus</name>
    <name type="common">Bean weevil</name>
    <name type="synonym">Bruchus obtectus</name>
    <dbReference type="NCBI Taxonomy" id="200917"/>
    <lineage>
        <taxon>Eukaryota</taxon>
        <taxon>Metazoa</taxon>
        <taxon>Ecdysozoa</taxon>
        <taxon>Arthropoda</taxon>
        <taxon>Hexapoda</taxon>
        <taxon>Insecta</taxon>
        <taxon>Pterygota</taxon>
        <taxon>Neoptera</taxon>
        <taxon>Endopterygota</taxon>
        <taxon>Coleoptera</taxon>
        <taxon>Polyphaga</taxon>
        <taxon>Cucujiformia</taxon>
        <taxon>Chrysomeloidea</taxon>
        <taxon>Chrysomelidae</taxon>
        <taxon>Bruchinae</taxon>
        <taxon>Bruchini</taxon>
        <taxon>Acanthoscelides</taxon>
    </lineage>
</organism>
<dbReference type="SMART" id="SM00355">
    <property type="entry name" value="ZnF_C2H2"/>
    <property type="match status" value="11"/>
</dbReference>
<reference evidence="8" key="1">
    <citation type="submission" date="2022-03" db="EMBL/GenBank/DDBJ databases">
        <authorList>
            <person name="Sayadi A."/>
        </authorList>
    </citation>
    <scope>NUCLEOTIDE SEQUENCE</scope>
</reference>
<evidence type="ECO:0000256" key="6">
    <source>
        <dbReference type="SAM" id="MobiDB-lite"/>
    </source>
</evidence>
<evidence type="ECO:0000259" key="7">
    <source>
        <dbReference type="PROSITE" id="PS50157"/>
    </source>
</evidence>
<keyword evidence="4" id="KW-0862">Zinc</keyword>
<keyword evidence="1" id="KW-0479">Metal-binding</keyword>
<feature type="region of interest" description="Disordered" evidence="6">
    <location>
        <begin position="71"/>
        <end position="115"/>
    </location>
</feature>
<dbReference type="PANTHER" id="PTHR24379">
    <property type="entry name" value="KRAB AND ZINC FINGER DOMAIN-CONTAINING"/>
    <property type="match status" value="1"/>
</dbReference>
<dbReference type="PROSITE" id="PS00028">
    <property type="entry name" value="ZINC_FINGER_C2H2_1"/>
    <property type="match status" value="5"/>
</dbReference>
<protein>
    <recommendedName>
        <fullName evidence="7">C2H2-type domain-containing protein</fullName>
    </recommendedName>
</protein>
<dbReference type="Pfam" id="PF00096">
    <property type="entry name" value="zf-C2H2"/>
    <property type="match status" value="1"/>
</dbReference>
<evidence type="ECO:0000313" key="8">
    <source>
        <dbReference type="EMBL" id="CAH1982130.1"/>
    </source>
</evidence>
<evidence type="ECO:0000313" key="9">
    <source>
        <dbReference type="Proteomes" id="UP001152888"/>
    </source>
</evidence>
<dbReference type="PANTHER" id="PTHR24379:SF121">
    <property type="entry name" value="C2H2-TYPE DOMAIN-CONTAINING PROTEIN"/>
    <property type="match status" value="1"/>
</dbReference>
<keyword evidence="9" id="KW-1185">Reference proteome</keyword>
<evidence type="ECO:0000256" key="3">
    <source>
        <dbReference type="ARBA" id="ARBA00022771"/>
    </source>
</evidence>
<dbReference type="Gene3D" id="3.30.160.60">
    <property type="entry name" value="Classic Zinc Finger"/>
    <property type="match status" value="5"/>
</dbReference>
<dbReference type="GO" id="GO:0008270">
    <property type="term" value="F:zinc ion binding"/>
    <property type="evidence" value="ECO:0007669"/>
    <property type="project" value="UniProtKB-KW"/>
</dbReference>
<feature type="domain" description="C2H2-type" evidence="7">
    <location>
        <begin position="309"/>
        <end position="336"/>
    </location>
</feature>
<dbReference type="PROSITE" id="PS50157">
    <property type="entry name" value="ZINC_FINGER_C2H2_2"/>
    <property type="match status" value="4"/>
</dbReference>
<name>A0A9P0KUM1_ACAOB</name>
<sequence>MEIRKRKDTKPFTKFDIDLNRKKHENIFEKFDNVDAPVLPMDASVEVLQVNGEQIKLERFVVGANADTTCTSGDTTKEKIKSNPEVNGEPDKVGPKTTQNESSQLESTMEEENYEDLDTRKLHSELDIDDDGDMGWSPDVAYSAGIKKIQGERCQIKSDISGRNAYSCHSCNFETNLKEFLTSHLLVHAFKPNVNSNALKKSMKFIRYKCTHCKAGYNRKNRLDEHLLRKHPEFIASVTSKIHQCPKCDYKTVKRDNFQYHSLQHLGVGKPKPHKCSHCDESFASYRSLNDHILRKHPSFAASLKCETYKCEKCTFSTTINAKLEKHLLSHPGTPSSYILNVCVYCSKKFCGKQKMNDHVLKNHPNAVEVLDYKVLECEKCKYKTTIKSSLRSHMNKHSQNIDELKKCVHCTATFKSTTTLNNHIIIMHPKFIDTITGKIHKCEKCEYKTSLSCAIHAHIISNHPEIVPISKFKTCLHCKAVFTAKPALDDHIIKSHPHSASTVTSLIRECTICDYKTTRKGNFTKHLLTHSKENVK</sequence>
<keyword evidence="3 5" id="KW-0863">Zinc-finger</keyword>